<organism evidence="3 4">
    <name type="scientific">Sphagnurus paluster</name>
    <dbReference type="NCBI Taxonomy" id="117069"/>
    <lineage>
        <taxon>Eukaryota</taxon>
        <taxon>Fungi</taxon>
        <taxon>Dikarya</taxon>
        <taxon>Basidiomycota</taxon>
        <taxon>Agaricomycotina</taxon>
        <taxon>Agaricomycetes</taxon>
        <taxon>Agaricomycetidae</taxon>
        <taxon>Agaricales</taxon>
        <taxon>Tricholomatineae</taxon>
        <taxon>Lyophyllaceae</taxon>
        <taxon>Sphagnurus</taxon>
    </lineage>
</organism>
<comment type="caution">
    <text evidence="3">The sequence shown here is derived from an EMBL/GenBank/DDBJ whole genome shotgun (WGS) entry which is preliminary data.</text>
</comment>
<keyword evidence="4" id="KW-1185">Reference proteome</keyword>
<sequence length="163" mass="17124">MAWFANNLKTACAKDLEDQNVLALQTLNDLQAYSVMRNAGCLTDPTSNTYCYLNAVRNSSPSELYFYGLPLGTALPKSTTPTCSACTRTVMGLFSAALLDPAQAAVLTGLKNTYSAAANVADAQCGSGYAVTMNGAGGMLARGLSWWVGGAVAFVCTTLQLWP</sequence>
<dbReference type="Pfam" id="PF24855">
    <property type="entry name" value="DUF7729"/>
    <property type="match status" value="1"/>
</dbReference>
<gene>
    <name evidence="3" type="ORF">H0H81_008772</name>
</gene>
<accession>A0A9P7FSG4</accession>
<dbReference type="InterPro" id="IPR056146">
    <property type="entry name" value="DUF7729"/>
</dbReference>
<reference evidence="3" key="1">
    <citation type="submission" date="2021-02" db="EMBL/GenBank/DDBJ databases">
        <authorList>
            <person name="Nieuwenhuis M."/>
            <person name="Van De Peppel L.J.J."/>
        </authorList>
    </citation>
    <scope>NUCLEOTIDE SEQUENCE</scope>
    <source>
        <strain evidence="3">D49</strain>
    </source>
</reference>
<evidence type="ECO:0000313" key="4">
    <source>
        <dbReference type="Proteomes" id="UP000717328"/>
    </source>
</evidence>
<feature type="domain" description="DUF7729" evidence="2">
    <location>
        <begin position="1"/>
        <end position="131"/>
    </location>
</feature>
<keyword evidence="1" id="KW-0472">Membrane</keyword>
<evidence type="ECO:0000313" key="3">
    <source>
        <dbReference type="EMBL" id="KAG5636214.1"/>
    </source>
</evidence>
<dbReference type="Proteomes" id="UP000717328">
    <property type="component" value="Unassembled WGS sequence"/>
</dbReference>
<name>A0A9P7FSG4_9AGAR</name>
<dbReference type="OrthoDB" id="2564812at2759"/>
<protein>
    <recommendedName>
        <fullName evidence="2">DUF7729 domain-containing protein</fullName>
    </recommendedName>
</protein>
<keyword evidence="1" id="KW-1133">Transmembrane helix</keyword>
<dbReference type="EMBL" id="JABCKI010005962">
    <property type="protein sequence ID" value="KAG5636214.1"/>
    <property type="molecule type" value="Genomic_DNA"/>
</dbReference>
<dbReference type="AlphaFoldDB" id="A0A9P7FSG4"/>
<proteinExistence type="predicted"/>
<dbReference type="PANTHER" id="PTHR39460">
    <property type="entry name" value="EXPRESSED PROTEIN"/>
    <property type="match status" value="1"/>
</dbReference>
<dbReference type="PANTHER" id="PTHR39460:SF1">
    <property type="entry name" value="C6 TRANSCRIPTION FACTOR"/>
    <property type="match status" value="1"/>
</dbReference>
<keyword evidence="1" id="KW-0812">Transmembrane</keyword>
<feature type="transmembrane region" description="Helical" evidence="1">
    <location>
        <begin position="144"/>
        <end position="162"/>
    </location>
</feature>
<evidence type="ECO:0000256" key="1">
    <source>
        <dbReference type="SAM" id="Phobius"/>
    </source>
</evidence>
<reference evidence="3" key="2">
    <citation type="submission" date="2021-10" db="EMBL/GenBank/DDBJ databases">
        <title>Phylogenomics reveals ancestral predisposition of the termite-cultivated fungus Termitomyces towards a domesticated lifestyle.</title>
        <authorList>
            <person name="Auxier B."/>
            <person name="Grum-Grzhimaylo A."/>
            <person name="Cardenas M.E."/>
            <person name="Lodge J.D."/>
            <person name="Laessoe T."/>
            <person name="Pedersen O."/>
            <person name="Smith M.E."/>
            <person name="Kuyper T.W."/>
            <person name="Franco-Molano E.A."/>
            <person name="Baroni T.J."/>
            <person name="Aanen D.K."/>
        </authorList>
    </citation>
    <scope>NUCLEOTIDE SEQUENCE</scope>
    <source>
        <strain evidence="3">D49</strain>
    </source>
</reference>
<evidence type="ECO:0000259" key="2">
    <source>
        <dbReference type="Pfam" id="PF24855"/>
    </source>
</evidence>